<dbReference type="PANTHER" id="PTHR11654">
    <property type="entry name" value="OLIGOPEPTIDE TRANSPORTER-RELATED"/>
    <property type="match status" value="1"/>
</dbReference>
<feature type="transmembrane region" description="Helical" evidence="6">
    <location>
        <begin position="358"/>
        <end position="375"/>
    </location>
</feature>
<comment type="similarity">
    <text evidence="2">Belongs to the major facilitator superfamily. Proton-dependent oligopeptide transporter (POT/PTR) (TC 2.A.17) family.</text>
</comment>
<dbReference type="GO" id="GO:0016020">
    <property type="term" value="C:membrane"/>
    <property type="evidence" value="ECO:0007669"/>
    <property type="project" value="UniProtKB-SubCell"/>
</dbReference>
<dbReference type="Gene3D" id="1.20.1250.20">
    <property type="entry name" value="MFS general substrate transporter like domains"/>
    <property type="match status" value="1"/>
</dbReference>
<dbReference type="GO" id="GO:0022857">
    <property type="term" value="F:transmembrane transporter activity"/>
    <property type="evidence" value="ECO:0007669"/>
    <property type="project" value="InterPro"/>
</dbReference>
<organism evidence="7 8">
    <name type="scientific">Papaver somniferum</name>
    <name type="common">Opium poppy</name>
    <dbReference type="NCBI Taxonomy" id="3469"/>
    <lineage>
        <taxon>Eukaryota</taxon>
        <taxon>Viridiplantae</taxon>
        <taxon>Streptophyta</taxon>
        <taxon>Embryophyta</taxon>
        <taxon>Tracheophyta</taxon>
        <taxon>Spermatophyta</taxon>
        <taxon>Magnoliopsida</taxon>
        <taxon>Ranunculales</taxon>
        <taxon>Papaveraceae</taxon>
        <taxon>Papaveroideae</taxon>
        <taxon>Papaver</taxon>
    </lineage>
</organism>
<evidence type="ECO:0000256" key="6">
    <source>
        <dbReference type="SAM" id="Phobius"/>
    </source>
</evidence>
<feature type="transmembrane region" description="Helical" evidence="6">
    <location>
        <begin position="435"/>
        <end position="457"/>
    </location>
</feature>
<keyword evidence="3 6" id="KW-0812">Transmembrane</keyword>
<evidence type="ECO:0000313" key="7">
    <source>
        <dbReference type="EMBL" id="RZC58652.1"/>
    </source>
</evidence>
<keyword evidence="4 6" id="KW-1133">Transmembrane helix</keyword>
<feature type="transmembrane region" description="Helical" evidence="6">
    <location>
        <begin position="395"/>
        <end position="415"/>
    </location>
</feature>
<feature type="transmembrane region" description="Helical" evidence="6">
    <location>
        <begin position="28"/>
        <end position="45"/>
    </location>
</feature>
<feature type="transmembrane region" description="Helical" evidence="6">
    <location>
        <begin position="80"/>
        <end position="100"/>
    </location>
</feature>
<evidence type="ECO:0000256" key="4">
    <source>
        <dbReference type="ARBA" id="ARBA00022989"/>
    </source>
</evidence>
<dbReference type="OMA" id="MTNGHKG"/>
<keyword evidence="5 6" id="KW-0472">Membrane</keyword>
<name>A0A4Y7JF30_PAPSO</name>
<dbReference type="Pfam" id="PF00854">
    <property type="entry name" value="PTR2"/>
    <property type="match status" value="1"/>
</dbReference>
<protein>
    <recommendedName>
        <fullName evidence="9">Major facilitator superfamily (MFS) profile domain-containing protein</fullName>
    </recommendedName>
</protein>
<feature type="transmembrane region" description="Helical" evidence="6">
    <location>
        <begin position="207"/>
        <end position="226"/>
    </location>
</feature>
<evidence type="ECO:0000256" key="1">
    <source>
        <dbReference type="ARBA" id="ARBA00004141"/>
    </source>
</evidence>
<reference evidence="7 8" key="1">
    <citation type="journal article" date="2018" name="Science">
        <title>The opium poppy genome and morphinan production.</title>
        <authorList>
            <person name="Guo L."/>
            <person name="Winzer T."/>
            <person name="Yang X."/>
            <person name="Li Y."/>
            <person name="Ning Z."/>
            <person name="He Z."/>
            <person name="Teodor R."/>
            <person name="Lu Y."/>
            <person name="Bowser T.A."/>
            <person name="Graham I.A."/>
            <person name="Ye K."/>
        </authorList>
    </citation>
    <scope>NUCLEOTIDE SEQUENCE [LARGE SCALE GENOMIC DNA]</scope>
    <source>
        <strain evidence="8">cv. HN1</strain>
        <tissue evidence="7">Leaves</tissue>
    </source>
</reference>
<keyword evidence="8" id="KW-1185">Reference proteome</keyword>
<accession>A0A4Y7JF30</accession>
<comment type="subcellular location">
    <subcellularLocation>
        <location evidence="1">Membrane</location>
        <topology evidence="1">Multi-pass membrane protein</topology>
    </subcellularLocation>
</comment>
<dbReference type="Proteomes" id="UP000316621">
    <property type="component" value="Chromosome 4"/>
</dbReference>
<feature type="transmembrane region" description="Helical" evidence="6">
    <location>
        <begin position="57"/>
        <end position="74"/>
    </location>
</feature>
<gene>
    <name evidence="7" type="ORF">C5167_005954</name>
</gene>
<evidence type="ECO:0000256" key="2">
    <source>
        <dbReference type="ARBA" id="ARBA00005982"/>
    </source>
</evidence>
<proteinExistence type="inferred from homology"/>
<dbReference type="Gramene" id="RZC58652">
    <property type="protein sequence ID" value="RZC58652"/>
    <property type="gene ID" value="C5167_005954"/>
</dbReference>
<dbReference type="InterPro" id="IPR036259">
    <property type="entry name" value="MFS_trans_sf"/>
</dbReference>
<dbReference type="AlphaFoldDB" id="A0A4Y7JF30"/>
<evidence type="ECO:0008006" key="9">
    <source>
        <dbReference type="Google" id="ProtNLM"/>
    </source>
</evidence>
<sequence>MEEEKWIGGMLAEEGYTRWYSCELLERMAYFGVLANLVVYLTTRLHEGTVESSNNVTNWIGTTWMTTIIGAYIADTYLGRYWTFVVSSAIYFLGMCLLTLSVSLPALKPSLCGKGVLAQDCDARASSFQVAIFYSALYIIAVGNGGTKPNISTLGAEQFDRYEPKEKLQKLSFFNWWMFTIFIGTLFANTVVVYVQDNVGWSLGYGLPTLGLAISVLVFLVGTPFYRHKILSGSPFTHMAMVLVAALRNRKVILPDEPKDLHKLSPDEYTSARKFRIDHTPSLRALDKAAVKTGRLTGPWRLCPVTQVEETKQMVKMIPILIVTFIPCAVLAQTNTLFVKQGATLQRSMGPNFDIPPASLAAFITLSMLISIVVYDRYFVSLVRRYTKNPRGITILQRMGIGIVIHIICMITASLTERERLNVARDNITGKSEIVPLSIFVLLPHLGIGQFLSSFLLKTVADVTKKNHHKGWILNNLNASRLDYFYAFLGVLSVLNLIVFLIVTRKFVYNIEQEPEEFSKTELAEK</sequence>
<evidence type="ECO:0000256" key="5">
    <source>
        <dbReference type="ARBA" id="ARBA00023136"/>
    </source>
</evidence>
<feature type="transmembrane region" description="Helical" evidence="6">
    <location>
        <begin position="317"/>
        <end position="338"/>
    </location>
</feature>
<evidence type="ECO:0000313" key="8">
    <source>
        <dbReference type="Proteomes" id="UP000316621"/>
    </source>
</evidence>
<feature type="transmembrane region" description="Helical" evidence="6">
    <location>
        <begin position="174"/>
        <end position="195"/>
    </location>
</feature>
<evidence type="ECO:0000256" key="3">
    <source>
        <dbReference type="ARBA" id="ARBA00022692"/>
    </source>
</evidence>
<dbReference type="SUPFAM" id="SSF103473">
    <property type="entry name" value="MFS general substrate transporter"/>
    <property type="match status" value="1"/>
</dbReference>
<dbReference type="EMBL" id="CM010718">
    <property type="protein sequence ID" value="RZC58652.1"/>
    <property type="molecule type" value="Genomic_DNA"/>
</dbReference>
<dbReference type="InterPro" id="IPR000109">
    <property type="entry name" value="POT_fam"/>
</dbReference>
<feature type="transmembrane region" description="Helical" evidence="6">
    <location>
        <begin position="484"/>
        <end position="503"/>
    </location>
</feature>